<name>A0A5C3KYU1_COPMA</name>
<evidence type="ECO:0000313" key="3">
    <source>
        <dbReference type="Proteomes" id="UP000307440"/>
    </source>
</evidence>
<sequence length="285" mass="31143">MTSTTQTSTPATTVLAASYGEGSLDGSVLSDTTSDTDESETGDNLPYDLHHALSELQAASSSTTQLDSKRSLNAVHDDAAKGLLHVLSKWKRREYTPEVPFMAHILQHQYTSSNLTSGAAALKAPDAQCIAHLRSLANELGFTVGLANLETRVHGTTDYRGSRDEPKGRYGVGSYGLFEELPEMDDVEGTDNELSDVVSLDGRSFAGKATIIPKEWIIPSNPFKKDSPDDFDYQPSVGESPGSLQHWYYRSVMWIFDEQNKDQAMAALGSRPSWGIIEFAGRLFT</sequence>
<protein>
    <submittedName>
        <fullName evidence="2">Uncharacterized protein</fullName>
    </submittedName>
</protein>
<proteinExistence type="predicted"/>
<feature type="region of interest" description="Disordered" evidence="1">
    <location>
        <begin position="25"/>
        <end position="45"/>
    </location>
</feature>
<accession>A0A5C3KYU1</accession>
<dbReference type="EMBL" id="ML210187">
    <property type="protein sequence ID" value="TFK25360.1"/>
    <property type="molecule type" value="Genomic_DNA"/>
</dbReference>
<keyword evidence="3" id="KW-1185">Reference proteome</keyword>
<gene>
    <name evidence="2" type="ORF">FA15DRAFT_668587</name>
</gene>
<dbReference type="AlphaFoldDB" id="A0A5C3KYU1"/>
<evidence type="ECO:0000313" key="2">
    <source>
        <dbReference type="EMBL" id="TFK25360.1"/>
    </source>
</evidence>
<dbReference type="Proteomes" id="UP000307440">
    <property type="component" value="Unassembled WGS sequence"/>
</dbReference>
<evidence type="ECO:0000256" key="1">
    <source>
        <dbReference type="SAM" id="MobiDB-lite"/>
    </source>
</evidence>
<organism evidence="2 3">
    <name type="scientific">Coprinopsis marcescibilis</name>
    <name type="common">Agaric fungus</name>
    <name type="synonym">Psathyrella marcescibilis</name>
    <dbReference type="NCBI Taxonomy" id="230819"/>
    <lineage>
        <taxon>Eukaryota</taxon>
        <taxon>Fungi</taxon>
        <taxon>Dikarya</taxon>
        <taxon>Basidiomycota</taxon>
        <taxon>Agaricomycotina</taxon>
        <taxon>Agaricomycetes</taxon>
        <taxon>Agaricomycetidae</taxon>
        <taxon>Agaricales</taxon>
        <taxon>Agaricineae</taxon>
        <taxon>Psathyrellaceae</taxon>
        <taxon>Coprinopsis</taxon>
    </lineage>
</organism>
<reference evidence="2 3" key="1">
    <citation type="journal article" date="2019" name="Nat. Ecol. Evol.">
        <title>Megaphylogeny resolves global patterns of mushroom evolution.</title>
        <authorList>
            <person name="Varga T."/>
            <person name="Krizsan K."/>
            <person name="Foldi C."/>
            <person name="Dima B."/>
            <person name="Sanchez-Garcia M."/>
            <person name="Sanchez-Ramirez S."/>
            <person name="Szollosi G.J."/>
            <person name="Szarkandi J.G."/>
            <person name="Papp V."/>
            <person name="Albert L."/>
            <person name="Andreopoulos W."/>
            <person name="Angelini C."/>
            <person name="Antonin V."/>
            <person name="Barry K.W."/>
            <person name="Bougher N.L."/>
            <person name="Buchanan P."/>
            <person name="Buyck B."/>
            <person name="Bense V."/>
            <person name="Catcheside P."/>
            <person name="Chovatia M."/>
            <person name="Cooper J."/>
            <person name="Damon W."/>
            <person name="Desjardin D."/>
            <person name="Finy P."/>
            <person name="Geml J."/>
            <person name="Haridas S."/>
            <person name="Hughes K."/>
            <person name="Justo A."/>
            <person name="Karasinski D."/>
            <person name="Kautmanova I."/>
            <person name="Kiss B."/>
            <person name="Kocsube S."/>
            <person name="Kotiranta H."/>
            <person name="LaButti K.M."/>
            <person name="Lechner B.E."/>
            <person name="Liimatainen K."/>
            <person name="Lipzen A."/>
            <person name="Lukacs Z."/>
            <person name="Mihaltcheva S."/>
            <person name="Morgado L.N."/>
            <person name="Niskanen T."/>
            <person name="Noordeloos M.E."/>
            <person name="Ohm R.A."/>
            <person name="Ortiz-Santana B."/>
            <person name="Ovrebo C."/>
            <person name="Racz N."/>
            <person name="Riley R."/>
            <person name="Savchenko A."/>
            <person name="Shiryaev A."/>
            <person name="Soop K."/>
            <person name="Spirin V."/>
            <person name="Szebenyi C."/>
            <person name="Tomsovsky M."/>
            <person name="Tulloss R.E."/>
            <person name="Uehling J."/>
            <person name="Grigoriev I.V."/>
            <person name="Vagvolgyi C."/>
            <person name="Papp T."/>
            <person name="Martin F.M."/>
            <person name="Miettinen O."/>
            <person name="Hibbett D.S."/>
            <person name="Nagy L.G."/>
        </authorList>
    </citation>
    <scope>NUCLEOTIDE SEQUENCE [LARGE SCALE GENOMIC DNA]</scope>
    <source>
        <strain evidence="2 3">CBS 121175</strain>
    </source>
</reference>